<evidence type="ECO:0000313" key="2">
    <source>
        <dbReference type="Proteomes" id="UP000324800"/>
    </source>
</evidence>
<comment type="caution">
    <text evidence="1">The sequence shown here is derived from an EMBL/GenBank/DDBJ whole genome shotgun (WGS) entry which is preliminary data.</text>
</comment>
<dbReference type="EMBL" id="SNRW01013763">
    <property type="protein sequence ID" value="KAA6372245.1"/>
    <property type="molecule type" value="Genomic_DNA"/>
</dbReference>
<accession>A0A5J4UR31</accession>
<evidence type="ECO:0000313" key="1">
    <source>
        <dbReference type="EMBL" id="KAA6372245.1"/>
    </source>
</evidence>
<sequence length="141" mass="16298">MAVPSEYNVIDGLIGLGEYVHLKLLNKMEDFPDVQYFIASELENPYSTRQGVRLERANGLLRNIVALQDVHLYCQSFLYWNGFDGYISYRRNCTKDNSGFSFDLLLTMELNMNDGTLHFFVDDIHQPVFVKGINEPAKFFV</sequence>
<name>A0A5J4UR31_9EUKA</name>
<dbReference type="OrthoDB" id="2329056at2759"/>
<gene>
    <name evidence="1" type="ORF">EZS28_032229</name>
</gene>
<reference evidence="1 2" key="1">
    <citation type="submission" date="2019-03" db="EMBL/GenBank/DDBJ databases">
        <title>Single cell metagenomics reveals metabolic interactions within the superorganism composed of flagellate Streblomastix strix and complex community of Bacteroidetes bacteria on its surface.</title>
        <authorList>
            <person name="Treitli S.C."/>
            <person name="Kolisko M."/>
            <person name="Husnik F."/>
            <person name="Keeling P."/>
            <person name="Hampl V."/>
        </authorList>
    </citation>
    <scope>NUCLEOTIDE SEQUENCE [LARGE SCALE GENOMIC DNA]</scope>
    <source>
        <strain evidence="1">ST1C</strain>
    </source>
</reference>
<organism evidence="1 2">
    <name type="scientific">Streblomastix strix</name>
    <dbReference type="NCBI Taxonomy" id="222440"/>
    <lineage>
        <taxon>Eukaryota</taxon>
        <taxon>Metamonada</taxon>
        <taxon>Preaxostyla</taxon>
        <taxon>Oxymonadida</taxon>
        <taxon>Streblomastigidae</taxon>
        <taxon>Streblomastix</taxon>
    </lineage>
</organism>
<proteinExistence type="predicted"/>
<protein>
    <submittedName>
        <fullName evidence="1">Uncharacterized protein</fullName>
    </submittedName>
</protein>
<dbReference type="Proteomes" id="UP000324800">
    <property type="component" value="Unassembled WGS sequence"/>
</dbReference>
<dbReference type="AlphaFoldDB" id="A0A5J4UR31"/>